<dbReference type="InterPro" id="IPR037465">
    <property type="entry name" value="YlxR"/>
</dbReference>
<organism evidence="2 3">
    <name type="scientific">Thermodesulfitimonas autotrophica</name>
    <dbReference type="NCBI Taxonomy" id="1894989"/>
    <lineage>
        <taxon>Bacteria</taxon>
        <taxon>Bacillati</taxon>
        <taxon>Bacillota</taxon>
        <taxon>Clostridia</taxon>
        <taxon>Thermoanaerobacterales</taxon>
        <taxon>Thermoanaerobacteraceae</taxon>
        <taxon>Thermodesulfitimonas</taxon>
    </lineage>
</organism>
<evidence type="ECO:0000313" key="3">
    <source>
        <dbReference type="Proteomes" id="UP000282654"/>
    </source>
</evidence>
<dbReference type="EMBL" id="RKRE01000002">
    <property type="protein sequence ID" value="RPF46901.1"/>
    <property type="molecule type" value="Genomic_DNA"/>
</dbReference>
<proteinExistence type="predicted"/>
<dbReference type="Pfam" id="PF04296">
    <property type="entry name" value="YlxR"/>
    <property type="match status" value="1"/>
</dbReference>
<feature type="domain" description="YlxR" evidence="1">
    <location>
        <begin position="18"/>
        <end position="91"/>
    </location>
</feature>
<name>A0A3N5BT04_9THEO</name>
<comment type="caution">
    <text evidence="2">The sequence shown here is derived from an EMBL/GenBank/DDBJ whole genome shotgun (WGS) entry which is preliminary data.</text>
</comment>
<dbReference type="CDD" id="cd00279">
    <property type="entry name" value="YlxR"/>
    <property type="match status" value="1"/>
</dbReference>
<evidence type="ECO:0000259" key="1">
    <source>
        <dbReference type="Pfam" id="PF04296"/>
    </source>
</evidence>
<evidence type="ECO:0000313" key="2">
    <source>
        <dbReference type="EMBL" id="RPF46901.1"/>
    </source>
</evidence>
<accession>A0A3N5BT04</accession>
<dbReference type="InterPro" id="IPR007393">
    <property type="entry name" value="YlxR_dom"/>
</dbReference>
<keyword evidence="3" id="KW-1185">Reference proteome</keyword>
<dbReference type="PANTHER" id="PTHR34215:SF1">
    <property type="entry name" value="YLXR DOMAIN-CONTAINING PROTEIN"/>
    <property type="match status" value="1"/>
</dbReference>
<gene>
    <name evidence="2" type="ORF">EDD75_1162</name>
</gene>
<dbReference type="Gene3D" id="3.30.1230.10">
    <property type="entry name" value="YlxR-like"/>
    <property type="match status" value="1"/>
</dbReference>
<dbReference type="PANTHER" id="PTHR34215">
    <property type="entry name" value="BLL0784 PROTEIN"/>
    <property type="match status" value="1"/>
</dbReference>
<dbReference type="InterPro" id="IPR035931">
    <property type="entry name" value="YlxR-like_sf"/>
</dbReference>
<dbReference type="Proteomes" id="UP000282654">
    <property type="component" value="Unassembled WGS sequence"/>
</dbReference>
<sequence length="102" mass="11374">MPALGGMGLARSKRVPLRQCVGCREMKPKRELIRVVRTPDGEILVDHTGKKSGRGAYICPSADCMAAAIKTRKLERVFEQNIPAEVIDAIREELMRRCPPKT</sequence>
<dbReference type="SUPFAM" id="SSF64376">
    <property type="entry name" value="YlxR-like"/>
    <property type="match status" value="1"/>
</dbReference>
<protein>
    <recommendedName>
        <fullName evidence="1">YlxR domain-containing protein</fullName>
    </recommendedName>
</protein>
<dbReference type="NCBIfam" id="NF047356">
    <property type="entry name" value="RNA_bind_RnpM"/>
    <property type="match status" value="1"/>
</dbReference>
<reference evidence="2 3" key="1">
    <citation type="submission" date="2018-11" db="EMBL/GenBank/DDBJ databases">
        <title>Genomic Encyclopedia of Type Strains, Phase IV (KMG-IV): sequencing the most valuable type-strain genomes for metagenomic binning, comparative biology and taxonomic classification.</title>
        <authorList>
            <person name="Goeker M."/>
        </authorList>
    </citation>
    <scope>NUCLEOTIDE SEQUENCE [LARGE SCALE GENOMIC DNA]</scope>
    <source>
        <strain evidence="2 3">DSM 102936</strain>
    </source>
</reference>
<dbReference type="AlphaFoldDB" id="A0A3N5BT04"/>